<keyword evidence="2" id="KW-1185">Reference proteome</keyword>
<organism evidence="1 2">
    <name type="scientific">Candidatus Syntrophosphaera thermopropionivorans</name>
    <dbReference type="NCBI Taxonomy" id="2593015"/>
    <lineage>
        <taxon>Bacteria</taxon>
        <taxon>Pseudomonadati</taxon>
        <taxon>Candidatus Cloacimonadota</taxon>
        <taxon>Candidatus Cloacimonadia</taxon>
        <taxon>Candidatus Cloacimonadales</taxon>
        <taxon>Candidatus Cloacimonadaceae</taxon>
        <taxon>Candidatus Syntrophosphaera</taxon>
    </lineage>
</organism>
<accession>A0AC61QJD8</accession>
<keyword evidence="1" id="KW-0687">Ribonucleoprotein</keyword>
<name>A0AC61QJD8_9BACT</name>
<sequence>MIFTIEAQKRTNTKHSELTALREQGLIPAVIYGKALESTPIAVKRNEFLKCYKKSFQELSFYEIILDGQKYHTILKDKQIHPVSRDFLHLDFMLVEATAMMEFEIPLQFVGEPIGVKTGGFLETLQRTVKISCKAEDAPEEITIDISGMQIGDSLHIKDLPQGNWQYKDNPDTALLVVLAQRVEEAEAPKEAEEVSTEEKTE</sequence>
<proteinExistence type="predicted"/>
<keyword evidence="1" id="KW-0689">Ribosomal protein</keyword>
<reference evidence="1" key="1">
    <citation type="submission" date="2019-03" db="EMBL/GenBank/DDBJ databases">
        <title>Candidatus Syntrophosphaera thermopropionivorans: a novel player in syntrophic propionate oxidation during anaerobic digestion.</title>
        <authorList>
            <person name="Dyksma S."/>
        </authorList>
    </citation>
    <scope>NUCLEOTIDE SEQUENCE</scope>
    <source>
        <strain evidence="1">W5</strain>
    </source>
</reference>
<evidence type="ECO:0000313" key="2">
    <source>
        <dbReference type="Proteomes" id="UP000294588"/>
    </source>
</evidence>
<dbReference type="EMBL" id="SMOG01000008">
    <property type="protein sequence ID" value="TDF73164.1"/>
    <property type="molecule type" value="Genomic_DNA"/>
</dbReference>
<gene>
    <name evidence="1" type="ORF">E0946_03880</name>
</gene>
<dbReference type="Proteomes" id="UP000294588">
    <property type="component" value="Unassembled WGS sequence"/>
</dbReference>
<protein>
    <submittedName>
        <fullName evidence="1">50S ribosomal protein L25</fullName>
    </submittedName>
</protein>
<evidence type="ECO:0000313" key="1">
    <source>
        <dbReference type="EMBL" id="TDF73164.1"/>
    </source>
</evidence>
<comment type="caution">
    <text evidence="1">The sequence shown here is derived from an EMBL/GenBank/DDBJ whole genome shotgun (WGS) entry which is preliminary data.</text>
</comment>